<accession>A0A9W7WKX5</accession>
<sequence length="138" mass="15923">MADGRNHSGGDTQQERQIYFEPIKYGQRIHDLVKHSSTGSTSTANPYQAVREPVDITAYDVQRRPFVTERGLGGKRKDKERWTEDHRQLNQIVLKDGGRACCRLHNARPDPLRDIQDSLHLGTTKKLFLHTLRFGWTQ</sequence>
<evidence type="ECO:0000313" key="2">
    <source>
        <dbReference type="Proteomes" id="UP001059041"/>
    </source>
</evidence>
<proteinExistence type="predicted"/>
<reference evidence="1" key="1">
    <citation type="submission" date="2021-02" db="EMBL/GenBank/DDBJ databases">
        <title>Comparative genomics reveals that relaxation of natural selection precedes convergent phenotypic evolution of cavefish.</title>
        <authorList>
            <person name="Peng Z."/>
        </authorList>
    </citation>
    <scope>NUCLEOTIDE SEQUENCE</scope>
    <source>
        <tissue evidence="1">Muscle</tissue>
    </source>
</reference>
<name>A0A9W7WKX5_TRIRA</name>
<comment type="caution">
    <text evidence="1">The sequence shown here is derived from an EMBL/GenBank/DDBJ whole genome shotgun (WGS) entry which is preliminary data.</text>
</comment>
<organism evidence="1 2">
    <name type="scientific">Triplophysa rosa</name>
    <name type="common">Cave loach</name>
    <dbReference type="NCBI Taxonomy" id="992332"/>
    <lineage>
        <taxon>Eukaryota</taxon>
        <taxon>Metazoa</taxon>
        <taxon>Chordata</taxon>
        <taxon>Craniata</taxon>
        <taxon>Vertebrata</taxon>
        <taxon>Euteleostomi</taxon>
        <taxon>Actinopterygii</taxon>
        <taxon>Neopterygii</taxon>
        <taxon>Teleostei</taxon>
        <taxon>Ostariophysi</taxon>
        <taxon>Cypriniformes</taxon>
        <taxon>Nemacheilidae</taxon>
        <taxon>Triplophysa</taxon>
    </lineage>
</organism>
<keyword evidence="2" id="KW-1185">Reference proteome</keyword>
<protein>
    <submittedName>
        <fullName evidence="1">Uncharacterized protein</fullName>
    </submittedName>
</protein>
<dbReference type="Proteomes" id="UP001059041">
    <property type="component" value="Linkage Group LG11"/>
</dbReference>
<gene>
    <name evidence="1" type="ORF">IRJ41_005495</name>
</gene>
<dbReference type="EMBL" id="JAFHDT010000011">
    <property type="protein sequence ID" value="KAI7803326.1"/>
    <property type="molecule type" value="Genomic_DNA"/>
</dbReference>
<dbReference type="AlphaFoldDB" id="A0A9W7WKX5"/>
<evidence type="ECO:0000313" key="1">
    <source>
        <dbReference type="EMBL" id="KAI7803326.1"/>
    </source>
</evidence>